<evidence type="ECO:0000256" key="1">
    <source>
        <dbReference type="ARBA" id="ARBA00004141"/>
    </source>
</evidence>
<evidence type="ECO:0000256" key="4">
    <source>
        <dbReference type="ARBA" id="ARBA00023136"/>
    </source>
</evidence>
<feature type="transmembrane region" description="Helical" evidence="6">
    <location>
        <begin position="420"/>
        <end position="441"/>
    </location>
</feature>
<feature type="transmembrane region" description="Helical" evidence="6">
    <location>
        <begin position="310"/>
        <end position="331"/>
    </location>
</feature>
<feature type="region of interest" description="Disordered" evidence="5">
    <location>
        <begin position="207"/>
        <end position="252"/>
    </location>
</feature>
<organism evidence="7 8">
    <name type="scientific">Paenarthrobacter ilicis</name>
    <dbReference type="NCBI Taxonomy" id="43665"/>
    <lineage>
        <taxon>Bacteria</taxon>
        <taxon>Bacillati</taxon>
        <taxon>Actinomycetota</taxon>
        <taxon>Actinomycetes</taxon>
        <taxon>Micrococcales</taxon>
        <taxon>Micrococcaceae</taxon>
        <taxon>Paenarthrobacter</taxon>
    </lineage>
</organism>
<dbReference type="InterPro" id="IPR036259">
    <property type="entry name" value="MFS_trans_sf"/>
</dbReference>
<dbReference type="InterPro" id="IPR011701">
    <property type="entry name" value="MFS"/>
</dbReference>
<dbReference type="Pfam" id="PF07690">
    <property type="entry name" value="MFS_1"/>
    <property type="match status" value="1"/>
</dbReference>
<name>A0ABX0TCI1_9MICC</name>
<evidence type="ECO:0000313" key="8">
    <source>
        <dbReference type="Proteomes" id="UP000802392"/>
    </source>
</evidence>
<feature type="transmembrane region" description="Helical" evidence="6">
    <location>
        <begin position="84"/>
        <end position="106"/>
    </location>
</feature>
<dbReference type="SUPFAM" id="SSF103473">
    <property type="entry name" value="MFS general substrate transporter"/>
    <property type="match status" value="1"/>
</dbReference>
<feature type="transmembrane region" description="Helical" evidence="6">
    <location>
        <begin position="274"/>
        <end position="298"/>
    </location>
</feature>
<feature type="transmembrane region" description="Helical" evidence="6">
    <location>
        <begin position="21"/>
        <end position="43"/>
    </location>
</feature>
<evidence type="ECO:0000256" key="3">
    <source>
        <dbReference type="ARBA" id="ARBA00022989"/>
    </source>
</evidence>
<keyword evidence="2 6" id="KW-0812">Transmembrane</keyword>
<dbReference type="EMBL" id="JAAOZD010000001">
    <property type="protein sequence ID" value="NIJ00232.1"/>
    <property type="molecule type" value="Genomic_DNA"/>
</dbReference>
<evidence type="ECO:0000256" key="6">
    <source>
        <dbReference type="SAM" id="Phobius"/>
    </source>
</evidence>
<evidence type="ECO:0000313" key="7">
    <source>
        <dbReference type="EMBL" id="NIJ00232.1"/>
    </source>
</evidence>
<evidence type="ECO:0000256" key="2">
    <source>
        <dbReference type="ARBA" id="ARBA00022692"/>
    </source>
</evidence>
<feature type="transmembrane region" description="Helical" evidence="6">
    <location>
        <begin position="150"/>
        <end position="170"/>
    </location>
</feature>
<sequence>MSQQNDSLRRATATEMSRWRVAVLASYGASGIAFATWVSRLPAIRDGLDLTPGGIGLLLMCMTVASFISISASGLIVLRLGPRLTSWIGSCMVGAGLVTIGFGASVAASPPVVATGLVVLGLGTASWNTASNVEGAALERAMERHIMPHLHGSFSLGTVAAAGFGAWAAAIHLPVVWHFLMAGVVVAGAVVTAGFFFRAEKTTTPASTFRPEETDTFRDPSTGPLPVIAPGSTGRGDSTTAASDSVKPDAEPLHNKPLDNKRLVAMAWRDRRTLLIGVLVLGLALAEGAAGDWVALALADGYGQTDAAGAVGYGLFVSFMTIGRFAGTAILDRFGRVVVMRWCSATAVVGLALFVFAPVPWLAFVALALWGLGASLGFPVGMSAAADDPVHAAARVSVVSTIGYGAFLCGPPLLGLLAEHFGILHSLLAPLVMLVVSFFLAPLSGKTGSGSLEPSHSR</sequence>
<dbReference type="InterPro" id="IPR051788">
    <property type="entry name" value="MFS_Transporter"/>
</dbReference>
<feature type="transmembrane region" description="Helical" evidence="6">
    <location>
        <begin position="112"/>
        <end position="130"/>
    </location>
</feature>
<dbReference type="Gene3D" id="1.20.1250.20">
    <property type="entry name" value="MFS general substrate transporter like domains"/>
    <property type="match status" value="1"/>
</dbReference>
<dbReference type="CDD" id="cd17393">
    <property type="entry name" value="MFS_MosC_like"/>
    <property type="match status" value="1"/>
</dbReference>
<feature type="transmembrane region" description="Helical" evidence="6">
    <location>
        <begin position="55"/>
        <end position="77"/>
    </location>
</feature>
<keyword evidence="3 6" id="KW-1133">Transmembrane helix</keyword>
<keyword evidence="8" id="KW-1185">Reference proteome</keyword>
<dbReference type="PANTHER" id="PTHR23514:SF13">
    <property type="entry name" value="INNER MEMBRANE PROTEIN YBJJ"/>
    <property type="match status" value="1"/>
</dbReference>
<accession>A0ABX0TCI1</accession>
<reference evidence="7 8" key="1">
    <citation type="submission" date="2020-03" db="EMBL/GenBank/DDBJ databases">
        <title>Genomic Encyclopedia of Type Strains, Phase III (KMG-III): the genomes of soil and plant-associated and newly described type strains.</title>
        <authorList>
            <person name="Whitman W."/>
        </authorList>
    </citation>
    <scope>NUCLEOTIDE SEQUENCE [LARGE SCALE GENOMIC DNA]</scope>
    <source>
        <strain evidence="7 8">CECT 4207</strain>
    </source>
</reference>
<protein>
    <submittedName>
        <fullName evidence="7">MFS family permease</fullName>
    </submittedName>
</protein>
<gene>
    <name evidence="7" type="ORF">FHR86_000530</name>
</gene>
<proteinExistence type="predicted"/>
<comment type="subcellular location">
    <subcellularLocation>
        <location evidence="1">Membrane</location>
        <topology evidence="1">Multi-pass membrane protein</topology>
    </subcellularLocation>
</comment>
<dbReference type="Proteomes" id="UP000802392">
    <property type="component" value="Unassembled WGS sequence"/>
</dbReference>
<feature type="transmembrane region" description="Helical" evidence="6">
    <location>
        <begin position="392"/>
        <end position="414"/>
    </location>
</feature>
<feature type="transmembrane region" description="Helical" evidence="6">
    <location>
        <begin position="176"/>
        <end position="197"/>
    </location>
</feature>
<dbReference type="PANTHER" id="PTHR23514">
    <property type="entry name" value="BYPASS OF STOP CODON PROTEIN 6"/>
    <property type="match status" value="1"/>
</dbReference>
<evidence type="ECO:0000256" key="5">
    <source>
        <dbReference type="SAM" id="MobiDB-lite"/>
    </source>
</evidence>
<comment type="caution">
    <text evidence="7">The sequence shown here is derived from an EMBL/GenBank/DDBJ whole genome shotgun (WGS) entry which is preliminary data.</text>
</comment>
<keyword evidence="4 6" id="KW-0472">Membrane</keyword>